<accession>A0A1G7FY05</accession>
<sequence>MIHGWKKAGFGLTLAATVLAAAAPADAQRWRGRGYGGGWHHRDRGGDVAAGALLGGILGLGVGAAIASNNRNRYYDRGYYDRGYYADRGYAYDRYYAPPPRAYYQPRCWNDWRWDPYWGRNVRVRICD</sequence>
<feature type="chain" id="PRO_5036019084" evidence="2">
    <location>
        <begin position="28"/>
        <end position="128"/>
    </location>
</feature>
<dbReference type="RefSeq" id="WP_149681090.1">
    <property type="nucleotide sequence ID" value="NZ_FNBI01000001.1"/>
</dbReference>
<evidence type="ECO:0000313" key="6">
    <source>
        <dbReference type="Proteomes" id="UP000436801"/>
    </source>
</evidence>
<organism evidence="4 5">
    <name type="scientific">Sphingomonas carotinifaciens</name>
    <dbReference type="NCBI Taxonomy" id="1166323"/>
    <lineage>
        <taxon>Bacteria</taxon>
        <taxon>Pseudomonadati</taxon>
        <taxon>Pseudomonadota</taxon>
        <taxon>Alphaproteobacteria</taxon>
        <taxon>Sphingomonadales</taxon>
        <taxon>Sphingomonadaceae</taxon>
        <taxon>Sphingomonas</taxon>
    </lineage>
</organism>
<keyword evidence="2" id="KW-0732">Signal</keyword>
<keyword evidence="1" id="KW-0472">Membrane</keyword>
<dbReference type="Proteomes" id="UP000436801">
    <property type="component" value="Unassembled WGS sequence"/>
</dbReference>
<evidence type="ECO:0000313" key="4">
    <source>
        <dbReference type="EMBL" id="SDE80692.1"/>
    </source>
</evidence>
<feature type="transmembrane region" description="Helical" evidence="1">
    <location>
        <begin position="48"/>
        <end position="67"/>
    </location>
</feature>
<evidence type="ECO:0000313" key="3">
    <source>
        <dbReference type="EMBL" id="MWC42608.1"/>
    </source>
</evidence>
<evidence type="ECO:0000256" key="1">
    <source>
        <dbReference type="SAM" id="Phobius"/>
    </source>
</evidence>
<keyword evidence="1" id="KW-1133">Transmembrane helix</keyword>
<gene>
    <name evidence="3" type="ORF">GQR91_02910</name>
    <name evidence="4" type="ORF">SAMN05216557_101604</name>
</gene>
<dbReference type="AlphaFoldDB" id="A0A1G7FY05"/>
<protein>
    <submittedName>
        <fullName evidence="4">Uncharacterized protein</fullName>
    </submittedName>
</protein>
<dbReference type="EMBL" id="WSUT01000005">
    <property type="protein sequence ID" value="MWC42608.1"/>
    <property type="molecule type" value="Genomic_DNA"/>
</dbReference>
<reference evidence="3 6" key="2">
    <citation type="submission" date="2019-12" db="EMBL/GenBank/DDBJ databases">
        <authorList>
            <person name="Zheng J."/>
        </authorList>
    </citation>
    <scope>NUCLEOTIDE SEQUENCE [LARGE SCALE GENOMIC DNA]</scope>
    <source>
        <strain evidence="3 6">DSM 27347</strain>
    </source>
</reference>
<evidence type="ECO:0000256" key="2">
    <source>
        <dbReference type="SAM" id="SignalP"/>
    </source>
</evidence>
<proteinExistence type="predicted"/>
<keyword evidence="5" id="KW-1185">Reference proteome</keyword>
<dbReference type="Proteomes" id="UP000323502">
    <property type="component" value="Unassembled WGS sequence"/>
</dbReference>
<dbReference type="EMBL" id="FNBI01000001">
    <property type="protein sequence ID" value="SDE80692.1"/>
    <property type="molecule type" value="Genomic_DNA"/>
</dbReference>
<reference evidence="4 5" key="1">
    <citation type="submission" date="2016-10" db="EMBL/GenBank/DDBJ databases">
        <authorList>
            <person name="Varghese N."/>
            <person name="Submissions S."/>
        </authorList>
    </citation>
    <scope>NUCLEOTIDE SEQUENCE [LARGE SCALE GENOMIC DNA]</scope>
    <source>
        <strain evidence="4 5">S7-754</strain>
    </source>
</reference>
<name>A0A1G7FY05_9SPHN</name>
<feature type="signal peptide" evidence="2">
    <location>
        <begin position="1"/>
        <end position="27"/>
    </location>
</feature>
<evidence type="ECO:0000313" key="5">
    <source>
        <dbReference type="Proteomes" id="UP000323502"/>
    </source>
</evidence>
<keyword evidence="1" id="KW-0812">Transmembrane</keyword>